<dbReference type="SUPFAM" id="SSF102712">
    <property type="entry name" value="JAB1/MPN domain"/>
    <property type="match status" value="1"/>
</dbReference>
<dbReference type="InterPro" id="IPR020891">
    <property type="entry name" value="UPF0758_CS"/>
</dbReference>
<dbReference type="Pfam" id="PF04002">
    <property type="entry name" value="RadC"/>
    <property type="match status" value="1"/>
</dbReference>
<dbReference type="InterPro" id="IPR037518">
    <property type="entry name" value="MPN"/>
</dbReference>
<dbReference type="PROSITE" id="PS50249">
    <property type="entry name" value="MPN"/>
    <property type="match status" value="1"/>
</dbReference>
<protein>
    <submittedName>
        <fullName evidence="8">DNA repair protein RadC</fullName>
    </submittedName>
</protein>
<keyword evidence="9" id="KW-1185">Reference proteome</keyword>
<dbReference type="PROSITE" id="PS01302">
    <property type="entry name" value="UPF0758"/>
    <property type="match status" value="1"/>
</dbReference>
<name>A0ABT8YEV3_9SPHN</name>
<keyword evidence="1" id="KW-0645">Protease</keyword>
<keyword evidence="5" id="KW-0482">Metalloprotease</keyword>
<dbReference type="InterPro" id="IPR025657">
    <property type="entry name" value="RadC_JAB"/>
</dbReference>
<keyword evidence="3" id="KW-0378">Hydrolase</keyword>
<reference evidence="8" key="1">
    <citation type="submission" date="2023-07" db="EMBL/GenBank/DDBJ databases">
        <authorList>
            <person name="Kim M."/>
        </authorList>
    </citation>
    <scope>NUCLEOTIDE SEQUENCE</scope>
    <source>
        <strain evidence="8">BIUV-7</strain>
    </source>
</reference>
<evidence type="ECO:0000256" key="5">
    <source>
        <dbReference type="ARBA" id="ARBA00023049"/>
    </source>
</evidence>
<dbReference type="EMBL" id="JAUOTP010000013">
    <property type="protein sequence ID" value="MDO6416883.1"/>
    <property type="molecule type" value="Genomic_DNA"/>
</dbReference>
<feature type="domain" description="MPN" evidence="7">
    <location>
        <begin position="106"/>
        <end position="228"/>
    </location>
</feature>
<comment type="caution">
    <text evidence="8">The sequence shown here is derived from an EMBL/GenBank/DDBJ whole genome shotgun (WGS) entry which is preliminary data.</text>
</comment>
<dbReference type="NCBIfam" id="TIGR00608">
    <property type="entry name" value="radc"/>
    <property type="match status" value="1"/>
</dbReference>
<keyword evidence="2" id="KW-0479">Metal-binding</keyword>
<gene>
    <name evidence="8" type="primary">radC</name>
    <name evidence="8" type="ORF">Q4F19_21040</name>
</gene>
<evidence type="ECO:0000256" key="3">
    <source>
        <dbReference type="ARBA" id="ARBA00022801"/>
    </source>
</evidence>
<dbReference type="RefSeq" id="WP_303546807.1">
    <property type="nucleotide sequence ID" value="NZ_JAUOTP010000013.1"/>
</dbReference>
<evidence type="ECO:0000313" key="8">
    <source>
        <dbReference type="EMBL" id="MDO6416883.1"/>
    </source>
</evidence>
<dbReference type="PANTHER" id="PTHR30471">
    <property type="entry name" value="DNA REPAIR PROTEIN RADC"/>
    <property type="match status" value="1"/>
</dbReference>
<dbReference type="Proteomes" id="UP001169764">
    <property type="component" value="Unassembled WGS sequence"/>
</dbReference>
<proteinExistence type="inferred from homology"/>
<dbReference type="InterPro" id="IPR001405">
    <property type="entry name" value="UPF0758"/>
</dbReference>
<evidence type="ECO:0000259" key="7">
    <source>
        <dbReference type="PROSITE" id="PS50249"/>
    </source>
</evidence>
<comment type="similarity">
    <text evidence="6">Belongs to the UPF0758 family.</text>
</comment>
<keyword evidence="4" id="KW-0862">Zinc</keyword>
<dbReference type="PANTHER" id="PTHR30471:SF3">
    <property type="entry name" value="UPF0758 PROTEIN YEES-RELATED"/>
    <property type="match status" value="1"/>
</dbReference>
<evidence type="ECO:0000256" key="4">
    <source>
        <dbReference type="ARBA" id="ARBA00022833"/>
    </source>
</evidence>
<dbReference type="NCBIfam" id="NF000642">
    <property type="entry name" value="PRK00024.1"/>
    <property type="match status" value="1"/>
</dbReference>
<evidence type="ECO:0000256" key="2">
    <source>
        <dbReference type="ARBA" id="ARBA00022723"/>
    </source>
</evidence>
<evidence type="ECO:0000256" key="6">
    <source>
        <dbReference type="RuleBase" id="RU003797"/>
    </source>
</evidence>
<dbReference type="Gene3D" id="3.40.140.10">
    <property type="entry name" value="Cytidine Deaminase, domain 2"/>
    <property type="match status" value="1"/>
</dbReference>
<evidence type="ECO:0000256" key="1">
    <source>
        <dbReference type="ARBA" id="ARBA00022670"/>
    </source>
</evidence>
<sequence>MSDVDPAQDTSGHRARLRRRLIEGGAEALLDHELIEYLLALAIPRRDTKPMARALLAEFGGLGALLSADSETLARADVSETAIGALRIAQVAALRLLKSGIADRPVLASWQALSDYLHAAMAHRATESARVLHLNTKNVLIRDELISEGSVDQAAIHVREVVRRALELQSSAIILVHNHPSGDPSPSKQDIAITREIIAACRPLNISVHDHVIVGSKGQSSLRSMGLI</sequence>
<accession>A0ABT8YEV3</accession>
<organism evidence="8 9">
    <name type="scientific">Sphingomonas natans</name>
    <dbReference type="NCBI Taxonomy" id="3063330"/>
    <lineage>
        <taxon>Bacteria</taxon>
        <taxon>Pseudomonadati</taxon>
        <taxon>Pseudomonadota</taxon>
        <taxon>Alphaproteobacteria</taxon>
        <taxon>Sphingomonadales</taxon>
        <taxon>Sphingomonadaceae</taxon>
        <taxon>Sphingomonas</taxon>
    </lineage>
</organism>
<evidence type="ECO:0000313" key="9">
    <source>
        <dbReference type="Proteomes" id="UP001169764"/>
    </source>
</evidence>
<dbReference type="CDD" id="cd08071">
    <property type="entry name" value="MPN_DUF2466"/>
    <property type="match status" value="1"/>
</dbReference>